<dbReference type="Proteomes" id="UP001549047">
    <property type="component" value="Unassembled WGS sequence"/>
</dbReference>
<accession>A0ABV2J515</accession>
<keyword evidence="2 3" id="KW-0808">Transferase</keyword>
<evidence type="ECO:0000256" key="1">
    <source>
        <dbReference type="ARBA" id="ARBA00007274"/>
    </source>
</evidence>
<dbReference type="PANTHER" id="PTHR23416">
    <property type="entry name" value="SIALIC ACID SYNTHASE-RELATED"/>
    <property type="match status" value="1"/>
</dbReference>
<dbReference type="RefSeq" id="WP_354557431.1">
    <property type="nucleotide sequence ID" value="NZ_JBEPMB010000005.1"/>
</dbReference>
<sequence>MTLLDARQSNPREGGPSFSLRHRLLRLAWGVVWGILGRLSPVPFHGWRRCLLRLFGARLGGTARIYPTAEIWYPPNLTMGEHAVLGPGVICYCMDRITIGDYAIVSQRSHLCGGTHDPDDPHFQLLPKPIAIGAKAWIAAEAFVGPGVSVGEGAILGARGVVVKDVPGWEIWAGNPARKFRDRKRF</sequence>
<evidence type="ECO:0000313" key="4">
    <source>
        <dbReference type="Proteomes" id="UP001549047"/>
    </source>
</evidence>
<dbReference type="EMBL" id="JBEPMB010000005">
    <property type="protein sequence ID" value="MET3614944.1"/>
    <property type="molecule type" value="Genomic_DNA"/>
</dbReference>
<dbReference type="EC" id="2.3.1.-" evidence="3"/>
<dbReference type="PANTHER" id="PTHR23416:SF23">
    <property type="entry name" value="ACETYLTRANSFERASE C18B11.09C-RELATED"/>
    <property type="match status" value="1"/>
</dbReference>
<gene>
    <name evidence="3" type="ORF">ABID16_003287</name>
</gene>
<comment type="similarity">
    <text evidence="1">Belongs to the transferase hexapeptide repeat family.</text>
</comment>
<dbReference type="SUPFAM" id="SSF51161">
    <property type="entry name" value="Trimeric LpxA-like enzymes"/>
    <property type="match status" value="1"/>
</dbReference>
<evidence type="ECO:0000256" key="2">
    <source>
        <dbReference type="ARBA" id="ARBA00022679"/>
    </source>
</evidence>
<protein>
    <submittedName>
        <fullName evidence="3">Colanic acid biosynthesis acetyltransferase WcaF</fullName>
        <ecNumber evidence="3">2.3.1.-</ecNumber>
    </submittedName>
</protein>
<dbReference type="InterPro" id="IPR051159">
    <property type="entry name" value="Hexapeptide_acetyltransf"/>
</dbReference>
<organism evidence="3 4">
    <name type="scientific">Rhizobium aquaticum</name>
    <dbReference type="NCBI Taxonomy" id="1549636"/>
    <lineage>
        <taxon>Bacteria</taxon>
        <taxon>Pseudomonadati</taxon>
        <taxon>Pseudomonadota</taxon>
        <taxon>Alphaproteobacteria</taxon>
        <taxon>Hyphomicrobiales</taxon>
        <taxon>Rhizobiaceae</taxon>
        <taxon>Rhizobium/Agrobacterium group</taxon>
        <taxon>Rhizobium</taxon>
    </lineage>
</organism>
<keyword evidence="4" id="KW-1185">Reference proteome</keyword>
<proteinExistence type="inferred from homology"/>
<dbReference type="CDD" id="cd05825">
    <property type="entry name" value="LbH_wcaF_like"/>
    <property type="match status" value="1"/>
</dbReference>
<keyword evidence="3" id="KW-0012">Acyltransferase</keyword>
<name>A0ABV2J515_9HYPH</name>
<reference evidence="3 4" key="1">
    <citation type="submission" date="2024-06" db="EMBL/GenBank/DDBJ databases">
        <title>Genomic Encyclopedia of Type Strains, Phase IV (KMG-IV): sequencing the most valuable type-strain genomes for metagenomic binning, comparative biology and taxonomic classification.</title>
        <authorList>
            <person name="Goeker M."/>
        </authorList>
    </citation>
    <scope>NUCLEOTIDE SEQUENCE [LARGE SCALE GENOMIC DNA]</scope>
    <source>
        <strain evidence="3 4">DSM 29780</strain>
    </source>
</reference>
<dbReference type="InterPro" id="IPR011004">
    <property type="entry name" value="Trimer_LpxA-like_sf"/>
</dbReference>
<dbReference type="GO" id="GO:0016746">
    <property type="term" value="F:acyltransferase activity"/>
    <property type="evidence" value="ECO:0007669"/>
    <property type="project" value="UniProtKB-KW"/>
</dbReference>
<dbReference type="Gene3D" id="2.160.10.10">
    <property type="entry name" value="Hexapeptide repeat proteins"/>
    <property type="match status" value="1"/>
</dbReference>
<comment type="caution">
    <text evidence="3">The sequence shown here is derived from an EMBL/GenBank/DDBJ whole genome shotgun (WGS) entry which is preliminary data.</text>
</comment>
<evidence type="ECO:0000313" key="3">
    <source>
        <dbReference type="EMBL" id="MET3614944.1"/>
    </source>
</evidence>